<dbReference type="InterPro" id="IPR023828">
    <property type="entry name" value="Peptidase_S8_Ser-AS"/>
</dbReference>
<reference evidence="7 8" key="1">
    <citation type="submission" date="2016-10" db="EMBL/GenBank/DDBJ databases">
        <authorList>
            <person name="de Groot N.N."/>
        </authorList>
    </citation>
    <scope>NUCLEOTIDE SEQUENCE [LARGE SCALE GENOMIC DNA]</scope>
    <source>
        <strain evidence="7 8">DSM 3217</strain>
    </source>
</reference>
<gene>
    <name evidence="7" type="ORF">SAMN02910417_00074</name>
</gene>
<dbReference type="Gene3D" id="2.60.40.10">
    <property type="entry name" value="Immunoglobulins"/>
    <property type="match status" value="1"/>
</dbReference>
<dbReference type="PANTHER" id="PTHR43806:SF11">
    <property type="entry name" value="CEREVISIN-RELATED"/>
    <property type="match status" value="1"/>
</dbReference>
<evidence type="ECO:0000313" key="8">
    <source>
        <dbReference type="Proteomes" id="UP000199228"/>
    </source>
</evidence>
<feature type="domain" description="Peptidase S8/S53" evidence="6">
    <location>
        <begin position="195"/>
        <end position="467"/>
    </location>
</feature>
<dbReference type="InterPro" id="IPR050131">
    <property type="entry name" value="Peptidase_S8_subtilisin-like"/>
</dbReference>
<protein>
    <submittedName>
        <fullName evidence="7">Serine protease, subtilisin family</fullName>
    </submittedName>
</protein>
<name>A0A1G6A0E0_EUBOX</name>
<dbReference type="PROSITE" id="PS51892">
    <property type="entry name" value="SUBTILASE"/>
    <property type="match status" value="1"/>
</dbReference>
<dbReference type="InterPro" id="IPR022398">
    <property type="entry name" value="Peptidase_S8_His-AS"/>
</dbReference>
<evidence type="ECO:0000256" key="4">
    <source>
        <dbReference type="ARBA" id="ARBA00022825"/>
    </source>
</evidence>
<dbReference type="InterPro" id="IPR015500">
    <property type="entry name" value="Peptidase_S8_subtilisin-rel"/>
</dbReference>
<dbReference type="GO" id="GO:0004252">
    <property type="term" value="F:serine-type endopeptidase activity"/>
    <property type="evidence" value="ECO:0007669"/>
    <property type="project" value="UniProtKB-UniRule"/>
</dbReference>
<dbReference type="Gene3D" id="3.40.50.200">
    <property type="entry name" value="Peptidase S8/S53 domain"/>
    <property type="match status" value="1"/>
</dbReference>
<dbReference type="InterPro" id="IPR003961">
    <property type="entry name" value="FN3_dom"/>
</dbReference>
<dbReference type="InterPro" id="IPR000209">
    <property type="entry name" value="Peptidase_S8/S53_dom"/>
</dbReference>
<dbReference type="Pfam" id="PF00082">
    <property type="entry name" value="Peptidase_S8"/>
    <property type="match status" value="1"/>
</dbReference>
<dbReference type="Proteomes" id="UP000199228">
    <property type="component" value="Unassembled WGS sequence"/>
</dbReference>
<dbReference type="SUPFAM" id="SSF49265">
    <property type="entry name" value="Fibronectin type III"/>
    <property type="match status" value="1"/>
</dbReference>
<keyword evidence="3 5" id="KW-0378">Hydrolase</keyword>
<dbReference type="InterPro" id="IPR013783">
    <property type="entry name" value="Ig-like_fold"/>
</dbReference>
<dbReference type="CDD" id="cd00063">
    <property type="entry name" value="FN3"/>
    <property type="match status" value="1"/>
</dbReference>
<evidence type="ECO:0000256" key="3">
    <source>
        <dbReference type="ARBA" id="ARBA00022801"/>
    </source>
</evidence>
<organism evidence="7 8">
    <name type="scientific">Eubacterium oxidoreducens</name>
    <dbReference type="NCBI Taxonomy" id="1732"/>
    <lineage>
        <taxon>Bacteria</taxon>
        <taxon>Bacillati</taxon>
        <taxon>Bacillota</taxon>
        <taxon>Clostridia</taxon>
        <taxon>Eubacteriales</taxon>
        <taxon>Eubacteriaceae</taxon>
        <taxon>Eubacterium</taxon>
    </lineage>
</organism>
<evidence type="ECO:0000259" key="6">
    <source>
        <dbReference type="Pfam" id="PF00082"/>
    </source>
</evidence>
<accession>A0A1G6A0E0</accession>
<evidence type="ECO:0000256" key="2">
    <source>
        <dbReference type="ARBA" id="ARBA00022670"/>
    </source>
</evidence>
<dbReference type="PROSITE" id="PS00138">
    <property type="entry name" value="SUBTILASE_SER"/>
    <property type="match status" value="1"/>
</dbReference>
<dbReference type="PROSITE" id="PS00137">
    <property type="entry name" value="SUBTILASE_HIS"/>
    <property type="match status" value="1"/>
</dbReference>
<dbReference type="InterPro" id="IPR036116">
    <property type="entry name" value="FN3_sf"/>
</dbReference>
<evidence type="ECO:0000256" key="5">
    <source>
        <dbReference type="PROSITE-ProRule" id="PRU01240"/>
    </source>
</evidence>
<evidence type="ECO:0000313" key="7">
    <source>
        <dbReference type="EMBL" id="SDB01780.1"/>
    </source>
</evidence>
<dbReference type="PRINTS" id="PR00723">
    <property type="entry name" value="SUBTILISIN"/>
</dbReference>
<dbReference type="STRING" id="1732.SAMN02910417_00074"/>
<dbReference type="SUPFAM" id="SSF52743">
    <property type="entry name" value="Subtilisin-like"/>
    <property type="match status" value="1"/>
</dbReference>
<feature type="active site" description="Charge relay system" evidence="5">
    <location>
        <position position="203"/>
    </location>
</feature>
<sequence length="1383" mass="153019">MKSKWKLVVVVLLALCIVVNGGEVCNKAIKAHSNIACHESEETDSARECFSVDVYQQLEKVISQQEDAPYDGYIISLKEPVPQSVTAQIEEAIKDGAHLSKMKYSPGKYIAEDLDSIKKSIDESAISYIEPDYQVTMLEGESKTLSTTKPNDKYYESHQYNITNLNIVPVWESGMEGQDFDDTTDMDYDGAADDDDIVVAVIDSGLKEGHEDIDWDRIVEGISFADGTEQNDTNDVDGHGTFVTGIIAAEKDNEVGTAGILQKVKVMPIRVFNGESASDSVIVDAINYAAKQKAEFDESKGTKGTNISVINMSLGSSATSESMMEACQNAMDQGVLVVCAAGNDGDSTKSYPAQYSMGVGSVDSTNTVSSYSQRLSKANGTDYANKVWVTAPGEQITSLYCESTKSYGTMSGTSFSSPEVAALGALCKSLKNDITQEVFMELLKETAVEKSGSSGDVEGQDVEYGWGLVDFKATTEHLITELFGEQTGDSEVMVRVQNEAGSEISDSYVSIYEIDTDALGQQIKGEEVKAIEKDTWALKKGKPYLYTAHAEKYDYKEDTFVVLTGKRTLTITLQGKSYPVNFTVKNTKGEEINLSSISVKSSSGKTYTAEDDGSYMLRNGTYKYSVEAEGYFDTAGSFTIDDIRDDLKEGYRVPVTMRGDLDVCSLELRVKGDLEDGDVTSQTTITLTDENDNPIEVYKDGKYKLDAGTYHYTAYHDSYKAISGTIQITANDIGTDLMQYLQLDGKLYTVTFRVFPLTEDPDITVYDDYGETYTRQKGSRKVDNINYRLTNGTYYYLIDGGDMGTYKGTFEMEDGILTTTGLSIGDAAIMEKSGTRELTVNMQKDSKGTVFSDKTLVPDLEDLQNSGNNEETAKHVHKYHSTVTKEPTCTETGIRTWTCEDGDDSYEETIDKLPHSFDENGVCTVCGTLESDTIEDDDWLTIHWEDESGKVIERKVALSQLSEYETKKEYTMMSSYYGTSISYTVYGITLNDLLEHFGGANRCVTNLHVVAMDISENKDSEGNLYNIDLDWEQMDDSMIAWYTINNSTGEERTGSEENNMRIVVDNGTSDLWLYGPDVATFSYGEHSHSKGETVEPTCTEEGYTEYTCTKCHNTYQTDFTEPTGHVFDAERDVLTEPTCISKGYTTHVCKICGKTVVDSYTKIKHELQRIPGVQSTCEQNGTTEYWKCTVCGMIFGDAQGSSIISEPAVIKALGHDYDKITYTWSKDKTKVTAKAICSRDLNHAITETTKVSVKVIKKSTTQKKGIITYTAGFKNNIFSTQTRKESIAKIDVEKVKIKQIKTKKHAVVLKWESVKGADKYKIAYRKVGAGAWKTVIVSKVQKKISGLASGCKYQFKVAALKKETKKCAKAMGSYSKTKKVKIN</sequence>
<dbReference type="RefSeq" id="WP_090170817.1">
    <property type="nucleotide sequence ID" value="NZ_FMXR01000004.1"/>
</dbReference>
<dbReference type="EMBL" id="FMXR01000004">
    <property type="protein sequence ID" value="SDB01780.1"/>
    <property type="molecule type" value="Genomic_DNA"/>
</dbReference>
<keyword evidence="4 5" id="KW-0720">Serine protease</keyword>
<feature type="active site" description="Charge relay system" evidence="5">
    <location>
        <position position="239"/>
    </location>
</feature>
<dbReference type="InterPro" id="IPR036852">
    <property type="entry name" value="Peptidase_S8/S53_dom_sf"/>
</dbReference>
<dbReference type="PANTHER" id="PTHR43806">
    <property type="entry name" value="PEPTIDASE S8"/>
    <property type="match status" value="1"/>
</dbReference>
<evidence type="ECO:0000256" key="1">
    <source>
        <dbReference type="ARBA" id="ARBA00011073"/>
    </source>
</evidence>
<keyword evidence="2 5" id="KW-0645">Protease</keyword>
<keyword evidence="8" id="KW-1185">Reference proteome</keyword>
<feature type="active site" description="Charge relay system" evidence="5">
    <location>
        <position position="414"/>
    </location>
</feature>
<proteinExistence type="inferred from homology"/>
<comment type="similarity">
    <text evidence="1 5">Belongs to the peptidase S8 family.</text>
</comment>
<dbReference type="GO" id="GO:0006508">
    <property type="term" value="P:proteolysis"/>
    <property type="evidence" value="ECO:0007669"/>
    <property type="project" value="UniProtKB-KW"/>
</dbReference>
<dbReference type="OrthoDB" id="1776227at2"/>